<accession>A0AA45WKK1</accession>
<evidence type="ECO:0000256" key="1">
    <source>
        <dbReference type="ARBA" id="ARBA00010646"/>
    </source>
</evidence>
<dbReference type="GO" id="GO:0016998">
    <property type="term" value="P:cell wall macromolecule catabolic process"/>
    <property type="evidence" value="ECO:0007669"/>
    <property type="project" value="InterPro"/>
</dbReference>
<dbReference type="PANTHER" id="PTHR34135">
    <property type="entry name" value="LYSOZYME"/>
    <property type="match status" value="1"/>
</dbReference>
<dbReference type="GO" id="GO:0009253">
    <property type="term" value="P:peptidoglycan catabolic process"/>
    <property type="evidence" value="ECO:0007669"/>
    <property type="project" value="InterPro"/>
</dbReference>
<proteinExistence type="inferred from homology"/>
<dbReference type="SUPFAM" id="SSF51445">
    <property type="entry name" value="(Trans)glycosidases"/>
    <property type="match status" value="1"/>
</dbReference>
<reference evidence="4" key="1">
    <citation type="submission" date="2017-05" db="EMBL/GenBank/DDBJ databases">
        <authorList>
            <person name="Varghese N."/>
            <person name="Submissions S."/>
        </authorList>
    </citation>
    <scope>NUCLEOTIDE SEQUENCE</scope>
    <source>
        <strain evidence="4">DSM 45262</strain>
    </source>
</reference>
<protein>
    <submittedName>
        <fullName evidence="4">Lysozyme</fullName>
    </submittedName>
</protein>
<dbReference type="InterPro" id="IPR018077">
    <property type="entry name" value="Glyco_hydro_fam25_subgr"/>
</dbReference>
<evidence type="ECO:0000313" key="4">
    <source>
        <dbReference type="EMBL" id="SMP06996.1"/>
    </source>
</evidence>
<dbReference type="PROSITE" id="PS51904">
    <property type="entry name" value="GLYCOSYL_HYDROL_F25_2"/>
    <property type="match status" value="1"/>
</dbReference>
<dbReference type="CDD" id="cd06413">
    <property type="entry name" value="GH25_muramidase_1"/>
    <property type="match status" value="1"/>
</dbReference>
<evidence type="ECO:0000313" key="5">
    <source>
        <dbReference type="Proteomes" id="UP001157946"/>
    </source>
</evidence>
<gene>
    <name evidence="4" type="ORF">SAMN06265361_101727</name>
</gene>
<dbReference type="RefSeq" id="WP_102992025.1">
    <property type="nucleotide sequence ID" value="NZ_FXTU01000001.1"/>
</dbReference>
<keyword evidence="3" id="KW-0326">Glycosidase</keyword>
<dbReference type="Gene3D" id="3.20.20.80">
    <property type="entry name" value="Glycosidases"/>
    <property type="match status" value="1"/>
</dbReference>
<name>A0AA45WKK1_9BACL</name>
<keyword evidence="2" id="KW-0378">Hydrolase</keyword>
<dbReference type="SMART" id="SM00641">
    <property type="entry name" value="Glyco_25"/>
    <property type="match status" value="1"/>
</dbReference>
<dbReference type="Pfam" id="PF01183">
    <property type="entry name" value="Glyco_hydro_25"/>
    <property type="match status" value="1"/>
</dbReference>
<comment type="caution">
    <text evidence="4">The sequence shown here is derived from an EMBL/GenBank/DDBJ whole genome shotgun (WGS) entry which is preliminary data.</text>
</comment>
<dbReference type="GO" id="GO:0003796">
    <property type="term" value="F:lysozyme activity"/>
    <property type="evidence" value="ECO:0007669"/>
    <property type="project" value="InterPro"/>
</dbReference>
<evidence type="ECO:0000256" key="3">
    <source>
        <dbReference type="ARBA" id="ARBA00023295"/>
    </source>
</evidence>
<dbReference type="AlphaFoldDB" id="A0AA45WKK1"/>
<dbReference type="InterPro" id="IPR017853">
    <property type="entry name" value="GH"/>
</dbReference>
<comment type="similarity">
    <text evidence="1">Belongs to the glycosyl hydrolase 25 family.</text>
</comment>
<evidence type="ECO:0000256" key="2">
    <source>
        <dbReference type="ARBA" id="ARBA00022801"/>
    </source>
</evidence>
<organism evidence="4 5">
    <name type="scientific">Laceyella tengchongensis</name>
    <dbReference type="NCBI Taxonomy" id="574699"/>
    <lineage>
        <taxon>Bacteria</taxon>
        <taxon>Bacillati</taxon>
        <taxon>Bacillota</taxon>
        <taxon>Bacilli</taxon>
        <taxon>Bacillales</taxon>
        <taxon>Thermoactinomycetaceae</taxon>
        <taxon>Laceyella</taxon>
    </lineage>
</organism>
<dbReference type="EMBL" id="FXTU01000001">
    <property type="protein sequence ID" value="SMP06996.1"/>
    <property type="molecule type" value="Genomic_DNA"/>
</dbReference>
<dbReference type="InterPro" id="IPR002053">
    <property type="entry name" value="Glyco_hydro_25"/>
</dbReference>
<sequence length="238" mass="28392">MRPYLRYILILIAFVLLLALAAALEYFGIIWHNDLFAWPYQVKGLDVSHHQGDIDWHMVRAEHDFRFVFIKATEGQDFIDKRFKENWREAKKQGLLVGAYHFFSMQSLGARQANNFIRTVPKEPDSLPPVIDVEIHLNHDRRKVHRELLVLSQRLEQHYGQKPILYVTYDTYGQYIESSFPTHPIWIRDIKKFPTLDRNWLFWQYSNRGRIQGIDTYVDINAYHGELDEFLQHFTTAK</sequence>
<keyword evidence="5" id="KW-1185">Reference proteome</keyword>
<dbReference type="GO" id="GO:0016052">
    <property type="term" value="P:carbohydrate catabolic process"/>
    <property type="evidence" value="ECO:0007669"/>
    <property type="project" value="TreeGrafter"/>
</dbReference>
<dbReference type="PANTHER" id="PTHR34135:SF2">
    <property type="entry name" value="LYSOZYME"/>
    <property type="match status" value="1"/>
</dbReference>
<dbReference type="Proteomes" id="UP001157946">
    <property type="component" value="Unassembled WGS sequence"/>
</dbReference>